<keyword evidence="2" id="KW-1185">Reference proteome</keyword>
<evidence type="ECO:0008006" key="3">
    <source>
        <dbReference type="Google" id="ProtNLM"/>
    </source>
</evidence>
<evidence type="ECO:0000313" key="1">
    <source>
        <dbReference type="EMBL" id="KAG9450547.1"/>
    </source>
</evidence>
<reference evidence="1 2" key="1">
    <citation type="submission" date="2021-07" db="EMBL/GenBank/DDBJ databases">
        <title>The Aristolochia fimbriata genome: insights into angiosperm evolution, floral development and chemical biosynthesis.</title>
        <authorList>
            <person name="Jiao Y."/>
        </authorList>
    </citation>
    <scope>NUCLEOTIDE SEQUENCE [LARGE SCALE GENOMIC DNA]</scope>
    <source>
        <strain evidence="1">IBCAS-2021</strain>
        <tissue evidence="1">Leaf</tissue>
    </source>
</reference>
<dbReference type="PANTHER" id="PTHR48475:SF1">
    <property type="entry name" value="RNASE H TYPE-1 DOMAIN-CONTAINING PROTEIN"/>
    <property type="match status" value="1"/>
</dbReference>
<organism evidence="1 2">
    <name type="scientific">Aristolochia fimbriata</name>
    <name type="common">White veined hardy Dutchman's pipe vine</name>
    <dbReference type="NCBI Taxonomy" id="158543"/>
    <lineage>
        <taxon>Eukaryota</taxon>
        <taxon>Viridiplantae</taxon>
        <taxon>Streptophyta</taxon>
        <taxon>Embryophyta</taxon>
        <taxon>Tracheophyta</taxon>
        <taxon>Spermatophyta</taxon>
        <taxon>Magnoliopsida</taxon>
        <taxon>Magnoliidae</taxon>
        <taxon>Piperales</taxon>
        <taxon>Aristolochiaceae</taxon>
        <taxon>Aristolochia</taxon>
    </lineage>
</organism>
<dbReference type="AlphaFoldDB" id="A0AAV7ENZ9"/>
<sequence>MLRPILSGRLAKWALLPSEFEINFVPQRAIKGQALANFLADHPVPAEWELTEELPDEEIFLVEVLPLGKCTSTAPYKETEPVREFYSCHRERTCSRIHSFSPQIARTTKQSIKPSFSDSAWQYDCDLVAQILEVSLHYVPRSKNGPADALAGIAASLAQFDEWPNHAPICERWVVLPPTEEEIEEEKIDKMEESFPILVSKTKLEIGESLSRIFFDTAHSWPTCESEFIFAEQLQGMFSSMTYFTGGCTKVCFSVVYPKKRD</sequence>
<proteinExistence type="predicted"/>
<evidence type="ECO:0000313" key="2">
    <source>
        <dbReference type="Proteomes" id="UP000825729"/>
    </source>
</evidence>
<comment type="caution">
    <text evidence="1">The sequence shown here is derived from an EMBL/GenBank/DDBJ whole genome shotgun (WGS) entry which is preliminary data.</text>
</comment>
<dbReference type="PANTHER" id="PTHR48475">
    <property type="entry name" value="RIBONUCLEASE H"/>
    <property type="match status" value="1"/>
</dbReference>
<protein>
    <recommendedName>
        <fullName evidence="3">RNase H type-1 domain-containing protein</fullName>
    </recommendedName>
</protein>
<dbReference type="Proteomes" id="UP000825729">
    <property type="component" value="Unassembled WGS sequence"/>
</dbReference>
<dbReference type="EMBL" id="JAINDJ010000004">
    <property type="protein sequence ID" value="KAG9450547.1"/>
    <property type="molecule type" value="Genomic_DNA"/>
</dbReference>
<name>A0AAV7ENZ9_ARIFI</name>
<accession>A0AAV7ENZ9</accession>
<gene>
    <name evidence="1" type="ORF">H6P81_010512</name>
</gene>